<comment type="caution">
    <text evidence="11">The sequence shown here is derived from an EMBL/GenBank/DDBJ whole genome shotgun (WGS) entry which is preliminary data.</text>
</comment>
<evidence type="ECO:0000256" key="7">
    <source>
        <dbReference type="ARBA" id="ARBA00023136"/>
    </source>
</evidence>
<dbReference type="GO" id="GO:0016020">
    <property type="term" value="C:membrane"/>
    <property type="evidence" value="ECO:0007669"/>
    <property type="project" value="UniProtKB-SubCell"/>
</dbReference>
<evidence type="ECO:0000256" key="8">
    <source>
        <dbReference type="SAM" id="Phobius"/>
    </source>
</evidence>
<dbReference type="InterPro" id="IPR006593">
    <property type="entry name" value="Cyt_b561/ferric_Rdtase_TM"/>
</dbReference>
<evidence type="ECO:0000256" key="4">
    <source>
        <dbReference type="ARBA" id="ARBA00022729"/>
    </source>
</evidence>
<accession>A0A2P6P651</accession>
<keyword evidence="2" id="KW-0813">Transport</keyword>
<proteinExistence type="predicted"/>
<gene>
    <name evidence="11" type="ORF">RchiOBHm_Chr7g0194691</name>
</gene>
<evidence type="ECO:0000259" key="10">
    <source>
        <dbReference type="PROSITE" id="PS50939"/>
    </source>
</evidence>
<feature type="transmembrane region" description="Helical" evidence="8">
    <location>
        <begin position="292"/>
        <end position="314"/>
    </location>
</feature>
<dbReference type="SMART" id="SM00664">
    <property type="entry name" value="DoH"/>
    <property type="match status" value="1"/>
</dbReference>
<evidence type="ECO:0000256" key="6">
    <source>
        <dbReference type="ARBA" id="ARBA00022989"/>
    </source>
</evidence>
<dbReference type="InterPro" id="IPR045266">
    <property type="entry name" value="DOH_DOMON"/>
</dbReference>
<organism evidence="11 12">
    <name type="scientific">Rosa chinensis</name>
    <name type="common">China rose</name>
    <dbReference type="NCBI Taxonomy" id="74649"/>
    <lineage>
        <taxon>Eukaryota</taxon>
        <taxon>Viridiplantae</taxon>
        <taxon>Streptophyta</taxon>
        <taxon>Embryophyta</taxon>
        <taxon>Tracheophyta</taxon>
        <taxon>Spermatophyta</taxon>
        <taxon>Magnoliopsida</taxon>
        <taxon>eudicotyledons</taxon>
        <taxon>Gunneridae</taxon>
        <taxon>Pentapetalae</taxon>
        <taxon>rosids</taxon>
        <taxon>fabids</taxon>
        <taxon>Rosales</taxon>
        <taxon>Rosaceae</taxon>
        <taxon>Rosoideae</taxon>
        <taxon>Rosoideae incertae sedis</taxon>
        <taxon>Rosa</taxon>
    </lineage>
</organism>
<keyword evidence="6 8" id="KW-1133">Transmembrane helix</keyword>
<evidence type="ECO:0000256" key="2">
    <source>
        <dbReference type="ARBA" id="ARBA00022448"/>
    </source>
</evidence>
<evidence type="ECO:0000256" key="5">
    <source>
        <dbReference type="ARBA" id="ARBA00022982"/>
    </source>
</evidence>
<dbReference type="PROSITE" id="PS50836">
    <property type="entry name" value="DOMON"/>
    <property type="match status" value="1"/>
</dbReference>
<evidence type="ECO:0000313" key="11">
    <source>
        <dbReference type="EMBL" id="PRQ17410.1"/>
    </source>
</evidence>
<comment type="subcellular location">
    <subcellularLocation>
        <location evidence="1">Membrane</location>
    </subcellularLocation>
</comment>
<reference evidence="11 12" key="1">
    <citation type="journal article" date="2018" name="Nat. Genet.">
        <title>The Rosa genome provides new insights in the design of modern roses.</title>
        <authorList>
            <person name="Bendahmane M."/>
        </authorList>
    </citation>
    <scope>NUCLEOTIDE SEQUENCE [LARGE SCALE GENOMIC DNA]</scope>
    <source>
        <strain evidence="12">cv. Old Blush</strain>
    </source>
</reference>
<dbReference type="PANTHER" id="PTHR23130:SF165">
    <property type="entry name" value="CYTOCHROME B561 AND DOMON DOMAIN-CONTAINING PROTEIN"/>
    <property type="match status" value="1"/>
</dbReference>
<evidence type="ECO:0000256" key="3">
    <source>
        <dbReference type="ARBA" id="ARBA00022692"/>
    </source>
</evidence>
<keyword evidence="5" id="KW-0249">Electron transport</keyword>
<dbReference type="Proteomes" id="UP000238479">
    <property type="component" value="Chromosome 7"/>
</dbReference>
<evidence type="ECO:0000256" key="1">
    <source>
        <dbReference type="ARBA" id="ARBA00004370"/>
    </source>
</evidence>
<feature type="domain" description="Cytochrome b561" evidence="10">
    <location>
        <begin position="196"/>
        <end position="385"/>
    </location>
</feature>
<dbReference type="STRING" id="74649.A0A2P6P651"/>
<sequence length="401" mass="45028">MGNYSKYFIAMFYVFIKMMILLLEPKKNQMVNAADMNNTTVVVPHFCATDSTPLHEPYKDIRKFICSSLDWHGYSIAFWKDEHDVVTIVLSGMYEMNWIGVGVSRDGKMVGASAVVGWLRGKDSNSSVIKKYFLEGQSSDQFVPDKGDLEFGKAAPTMLLQDTTIYLAFQLQFANGITRQPFIFAAGIGKPGDNNILPKYAFNTSMTVDFSKGTFTLGYVDISKVKLSHGILAIVGWGIFIPLGVALARYLRDLEPLWYYLHSSVQFVGFFVGLAAVAVGKSLYDRIDADFLYHRAIGYTVLSLSVLEVCQFVMRPSSSSNVRYYWNLAHYWVGRITILLGPVNILIGLYCGNGGEKLKITYLCVLVFFVVAALLLEIRLLMKRKREAPTNLTKTPVFQVD</sequence>
<keyword evidence="12" id="KW-1185">Reference proteome</keyword>
<dbReference type="InterPro" id="IPR005018">
    <property type="entry name" value="DOMON_domain"/>
</dbReference>
<dbReference type="OMA" id="DWHGYSI"/>
<dbReference type="EMBL" id="PDCK01000045">
    <property type="protein sequence ID" value="PRQ17410.1"/>
    <property type="molecule type" value="Genomic_DNA"/>
</dbReference>
<dbReference type="Gene3D" id="1.20.120.1770">
    <property type="match status" value="1"/>
</dbReference>
<feature type="transmembrane region" description="Helical" evidence="8">
    <location>
        <begin position="362"/>
        <end position="382"/>
    </location>
</feature>
<keyword evidence="4" id="KW-0732">Signal</keyword>
<feature type="domain" description="DOMON" evidence="9">
    <location>
        <begin position="73"/>
        <end position="187"/>
    </location>
</feature>
<feature type="transmembrane region" description="Helical" evidence="8">
    <location>
        <begin position="6"/>
        <end position="23"/>
    </location>
</feature>
<keyword evidence="7 8" id="KW-0472">Membrane</keyword>
<name>A0A2P6P651_ROSCH</name>
<evidence type="ECO:0000313" key="12">
    <source>
        <dbReference type="Proteomes" id="UP000238479"/>
    </source>
</evidence>
<feature type="transmembrane region" description="Helical" evidence="8">
    <location>
        <begin position="329"/>
        <end position="350"/>
    </location>
</feature>
<protein>
    <submittedName>
        <fullName evidence="11">Putative DOMON domain, cytochrome b561/ferric reductase transmembrane</fullName>
    </submittedName>
</protein>
<dbReference type="PROSITE" id="PS50939">
    <property type="entry name" value="CYTOCHROME_B561"/>
    <property type="match status" value="1"/>
</dbReference>
<feature type="transmembrane region" description="Helical" evidence="8">
    <location>
        <begin position="231"/>
        <end position="251"/>
    </location>
</feature>
<evidence type="ECO:0000259" key="9">
    <source>
        <dbReference type="PROSITE" id="PS50836"/>
    </source>
</evidence>
<feature type="transmembrane region" description="Helical" evidence="8">
    <location>
        <begin position="257"/>
        <end position="280"/>
    </location>
</feature>
<dbReference type="PANTHER" id="PTHR23130">
    <property type="entry name" value="CYTOCHROME B561 AND DOMON DOMAIN-CONTAINING PROTEIN"/>
    <property type="match status" value="1"/>
</dbReference>
<keyword evidence="3 8" id="KW-0812">Transmembrane</keyword>
<dbReference type="CDD" id="cd08760">
    <property type="entry name" value="Cyt_b561_FRRS1_like"/>
    <property type="match status" value="1"/>
</dbReference>
<dbReference type="CDD" id="cd09631">
    <property type="entry name" value="DOMON_DOH"/>
    <property type="match status" value="1"/>
</dbReference>
<dbReference type="Gramene" id="PRQ17410">
    <property type="protein sequence ID" value="PRQ17410"/>
    <property type="gene ID" value="RchiOBHm_Chr7g0194691"/>
</dbReference>
<dbReference type="AlphaFoldDB" id="A0A2P6P651"/>
<dbReference type="SMART" id="SM00665">
    <property type="entry name" value="B561"/>
    <property type="match status" value="1"/>
</dbReference>